<gene>
    <name evidence="1" type="ORF">H6G83_14280</name>
</gene>
<name>A0ABR8D6I1_9NOST</name>
<dbReference type="RefSeq" id="WP_190473217.1">
    <property type="nucleotide sequence ID" value="NZ_JACJSG010000017.1"/>
</dbReference>
<protein>
    <submittedName>
        <fullName evidence="1">DUF1392 domain-containing protein</fullName>
    </submittedName>
</protein>
<evidence type="ECO:0000313" key="2">
    <source>
        <dbReference type="Proteomes" id="UP000661112"/>
    </source>
</evidence>
<dbReference type="InterPro" id="IPR009824">
    <property type="entry name" value="DUF1392"/>
</dbReference>
<evidence type="ECO:0000313" key="1">
    <source>
        <dbReference type="EMBL" id="MBD2501756.1"/>
    </source>
</evidence>
<comment type="caution">
    <text evidence="1">The sequence shown here is derived from an EMBL/GenBank/DDBJ whole genome shotgun (WGS) entry which is preliminary data.</text>
</comment>
<dbReference type="EMBL" id="JACJSG010000017">
    <property type="protein sequence ID" value="MBD2501756.1"/>
    <property type="molecule type" value="Genomic_DNA"/>
</dbReference>
<accession>A0ABR8D6I1</accession>
<dbReference type="Pfam" id="PF07154">
    <property type="entry name" value="DUF1392"/>
    <property type="match status" value="1"/>
</dbReference>
<keyword evidence="2" id="KW-1185">Reference proteome</keyword>
<proteinExistence type="predicted"/>
<reference evidence="1 2" key="1">
    <citation type="journal article" date="2020" name="ISME J.">
        <title>Comparative genomics reveals insights into cyanobacterial evolution and habitat adaptation.</title>
        <authorList>
            <person name="Chen M.Y."/>
            <person name="Teng W.K."/>
            <person name="Zhao L."/>
            <person name="Hu C.X."/>
            <person name="Zhou Y.K."/>
            <person name="Han B.P."/>
            <person name="Song L.R."/>
            <person name="Shu W.S."/>
        </authorList>
    </citation>
    <scope>NUCLEOTIDE SEQUENCE [LARGE SCALE GENOMIC DNA]</scope>
    <source>
        <strain evidence="1 2">FACHB-119</strain>
    </source>
</reference>
<dbReference type="Proteomes" id="UP000661112">
    <property type="component" value="Unassembled WGS sequence"/>
</dbReference>
<organism evidence="1 2">
    <name type="scientific">Anabaena azotica FACHB-119</name>
    <dbReference type="NCBI Taxonomy" id="947527"/>
    <lineage>
        <taxon>Bacteria</taxon>
        <taxon>Bacillati</taxon>
        <taxon>Cyanobacteriota</taxon>
        <taxon>Cyanophyceae</taxon>
        <taxon>Nostocales</taxon>
        <taxon>Nostocaceae</taxon>
        <taxon>Anabaena</taxon>
        <taxon>Anabaena azotica</taxon>
    </lineage>
</organism>
<sequence>MINEITALESCWHISPPWGETIPSLAVQIREKVFLPSFNLPGYCCGVHWEEEWVYAIVCHNETLYLRDDEFLATNVFGRNTATPAFKLGDVVEVDFSEQPNKRIIQGIFSLKHNWLYAVEWRSPILPEKTSAQSRLIWLADIDLVKLSVSNMG</sequence>